<proteinExistence type="predicted"/>
<evidence type="ECO:0000313" key="5">
    <source>
        <dbReference type="EMBL" id="KKY14478.1"/>
    </source>
</evidence>
<dbReference type="EMBL" id="LAQI01000228">
    <property type="protein sequence ID" value="KKY14478.1"/>
    <property type="molecule type" value="Genomic_DNA"/>
</dbReference>
<sequence>MHEDNPSISTMADSLKSLSNHLSQTIDGYTDSSGPDGFAQRKKIISLARQIIDDVQDPREKPFDYCVSMAEMGALRVLMDWRALEHIPPDGSISYAELAAKVDAEEPLLRRFAWVLVSTGVLRQIGEDRVAHTKFSPIYANDVPQGKFFQIMFDEGLVPYSRFPDYFKKYGRKEPLEPTHSPHGFGWGVPEKNFWEACPEQRILDVNISMQTLDQMLPVIGIYPFEWIVENAGKVAPEAPLIVDVGGGKGQVLAQIKGKLPELPAERLVLQDREPTIKDAEENRPPVLEGAKFMVHDFFQPQPVKGALVYFLRRVMHDWSDKYNAQILGHCRDAMTPQSRILIMDQVMPNPPTTLPCQTDICMMNLGAKERTVKDWHALVDLAGLDLVKIWQIPSTEVSVIECKKRAEA</sequence>
<dbReference type="PANTHER" id="PTHR43712:SF2">
    <property type="entry name" value="O-METHYLTRANSFERASE CICE"/>
    <property type="match status" value="1"/>
</dbReference>
<dbReference type="SUPFAM" id="SSF53335">
    <property type="entry name" value="S-adenosyl-L-methionine-dependent methyltransferases"/>
    <property type="match status" value="1"/>
</dbReference>
<reference evidence="5 6" key="2">
    <citation type="submission" date="2015-05" db="EMBL/GenBank/DDBJ databases">
        <title>Distinctive expansion of gene families associated with plant cell wall degradation and secondary metabolism in the genomes of grapevine trunk pathogens.</title>
        <authorList>
            <person name="Lawrence D.P."/>
            <person name="Travadon R."/>
            <person name="Rolshausen P.E."/>
            <person name="Baumgartner K."/>
        </authorList>
    </citation>
    <scope>NUCLEOTIDE SEQUENCE [LARGE SCALE GENOMIC DNA]</scope>
    <source>
        <strain evidence="5">DS831</strain>
    </source>
</reference>
<dbReference type="Gene3D" id="3.40.50.150">
    <property type="entry name" value="Vaccinia Virus protein VP39"/>
    <property type="match status" value="1"/>
</dbReference>
<keyword evidence="1 5" id="KW-0489">Methyltransferase</keyword>
<gene>
    <name evidence="5" type="ORF">UCDDS831_g08138</name>
</gene>
<dbReference type="InterPro" id="IPR016461">
    <property type="entry name" value="COMT-like"/>
</dbReference>
<protein>
    <submittedName>
        <fullName evidence="5">Putative o-methyltransferase</fullName>
    </submittedName>
</protein>
<reference evidence="5 6" key="1">
    <citation type="submission" date="2015-03" db="EMBL/GenBank/DDBJ databases">
        <authorList>
            <person name="Morales-Cruz A."/>
            <person name="Amrine K.C."/>
            <person name="Cantu D."/>
        </authorList>
    </citation>
    <scope>NUCLEOTIDE SEQUENCE [LARGE SCALE GENOMIC DNA]</scope>
    <source>
        <strain evidence="5">DS831</strain>
    </source>
</reference>
<dbReference type="InterPro" id="IPR029063">
    <property type="entry name" value="SAM-dependent_MTases_sf"/>
</dbReference>
<dbReference type="InterPro" id="IPR036388">
    <property type="entry name" value="WH-like_DNA-bd_sf"/>
</dbReference>
<accession>A0A0G2FRC9</accession>
<name>A0A0G2FRC9_9PEZI</name>
<feature type="domain" description="O-methyltransferase C-terminal" evidence="4">
    <location>
        <begin position="240"/>
        <end position="384"/>
    </location>
</feature>
<dbReference type="InterPro" id="IPR036390">
    <property type="entry name" value="WH_DNA-bd_sf"/>
</dbReference>
<evidence type="ECO:0000259" key="4">
    <source>
        <dbReference type="Pfam" id="PF00891"/>
    </source>
</evidence>
<dbReference type="GO" id="GO:0008171">
    <property type="term" value="F:O-methyltransferase activity"/>
    <property type="evidence" value="ECO:0007669"/>
    <property type="project" value="InterPro"/>
</dbReference>
<organism evidence="5 6">
    <name type="scientific">Diplodia seriata</name>
    <dbReference type="NCBI Taxonomy" id="420778"/>
    <lineage>
        <taxon>Eukaryota</taxon>
        <taxon>Fungi</taxon>
        <taxon>Dikarya</taxon>
        <taxon>Ascomycota</taxon>
        <taxon>Pezizomycotina</taxon>
        <taxon>Dothideomycetes</taxon>
        <taxon>Dothideomycetes incertae sedis</taxon>
        <taxon>Botryosphaeriales</taxon>
        <taxon>Botryosphaeriaceae</taxon>
        <taxon>Diplodia</taxon>
    </lineage>
</organism>
<comment type="caution">
    <text evidence="5">The sequence shown here is derived from an EMBL/GenBank/DDBJ whole genome shotgun (WGS) entry which is preliminary data.</text>
</comment>
<evidence type="ECO:0000256" key="2">
    <source>
        <dbReference type="ARBA" id="ARBA00022679"/>
    </source>
</evidence>
<dbReference type="GO" id="GO:0032259">
    <property type="term" value="P:methylation"/>
    <property type="evidence" value="ECO:0007669"/>
    <property type="project" value="UniProtKB-KW"/>
</dbReference>
<dbReference type="Pfam" id="PF00891">
    <property type="entry name" value="Methyltransf_2"/>
    <property type="match status" value="1"/>
</dbReference>
<dbReference type="InterPro" id="IPR001077">
    <property type="entry name" value="COMT_C"/>
</dbReference>
<dbReference type="AlphaFoldDB" id="A0A0G2FRC9"/>
<dbReference type="PANTHER" id="PTHR43712">
    <property type="entry name" value="PUTATIVE (AFU_ORTHOLOGUE AFUA_4G14580)-RELATED"/>
    <property type="match status" value="1"/>
</dbReference>
<dbReference type="SUPFAM" id="SSF46785">
    <property type="entry name" value="Winged helix' DNA-binding domain"/>
    <property type="match status" value="1"/>
</dbReference>
<dbReference type="Proteomes" id="UP000034182">
    <property type="component" value="Unassembled WGS sequence"/>
</dbReference>
<keyword evidence="2 5" id="KW-0808">Transferase</keyword>
<keyword evidence="3" id="KW-0949">S-adenosyl-L-methionine</keyword>
<dbReference type="Gene3D" id="1.10.10.10">
    <property type="entry name" value="Winged helix-like DNA-binding domain superfamily/Winged helix DNA-binding domain"/>
    <property type="match status" value="1"/>
</dbReference>
<dbReference type="PROSITE" id="PS51683">
    <property type="entry name" value="SAM_OMT_II"/>
    <property type="match status" value="1"/>
</dbReference>
<evidence type="ECO:0000256" key="1">
    <source>
        <dbReference type="ARBA" id="ARBA00022603"/>
    </source>
</evidence>
<evidence type="ECO:0000313" key="6">
    <source>
        <dbReference type="Proteomes" id="UP000034182"/>
    </source>
</evidence>
<evidence type="ECO:0000256" key="3">
    <source>
        <dbReference type="ARBA" id="ARBA00022691"/>
    </source>
</evidence>